<proteinExistence type="predicted"/>
<organism evidence="1">
    <name type="scientific">Xenopus laevis</name>
    <name type="common">African clawed frog</name>
    <dbReference type="NCBI Taxonomy" id="8355"/>
    <lineage>
        <taxon>Eukaryota</taxon>
        <taxon>Metazoa</taxon>
        <taxon>Chordata</taxon>
        <taxon>Craniata</taxon>
        <taxon>Vertebrata</taxon>
        <taxon>Euteleostomi</taxon>
        <taxon>Amphibia</taxon>
        <taxon>Batrachia</taxon>
        <taxon>Anura</taxon>
        <taxon>Pipoidea</taxon>
        <taxon>Pipidae</taxon>
        <taxon>Xenopodinae</taxon>
        <taxon>Xenopus</taxon>
        <taxon>Xenopus</taxon>
    </lineage>
</organism>
<dbReference type="EMBL" id="KV485745">
    <property type="protein sequence ID" value="OCT55527.1"/>
    <property type="molecule type" value="Genomic_DNA"/>
</dbReference>
<accession>A0A974BP70</accession>
<reference evidence="1" key="1">
    <citation type="submission" date="2016-05" db="EMBL/GenBank/DDBJ databases">
        <title>WGS assembly of Xenopus laevis.</title>
        <authorList>
            <person name="Session A."/>
            <person name="Uno Y."/>
            <person name="Kwon T."/>
            <person name="Chapman J."/>
            <person name="Toyoda A."/>
            <person name="Takahashi S."/>
            <person name="Fukui A."/>
            <person name="Hikosaka A."/>
            <person name="Putnam N."/>
            <person name="Stites J."/>
            <person name="Van Heeringen S."/>
            <person name="Quigley I."/>
            <person name="Heinz S."/>
            <person name="Hellsten U."/>
            <person name="Lyons J."/>
            <person name="Suzuki A."/>
            <person name="Kondo M."/>
            <person name="Ogino H."/>
            <person name="Ochi H."/>
            <person name="Bogdanovic O."/>
            <person name="Lister R."/>
            <person name="Georgiou G."/>
            <person name="Paranjpe S."/>
            <person name="Van Kruijsbergen I."/>
            <person name="Mozaffari S."/>
            <person name="Shu S."/>
            <person name="Schmutz J."/>
            <person name="Jenkins J."/>
            <person name="Grimwood J."/>
            <person name="Carlson J."/>
            <person name="Mitros T."/>
            <person name="Simakov O."/>
            <person name="Heald R."/>
            <person name="Miller K."/>
            <person name="Haudenschild C."/>
            <person name="Kuroki Y."/>
            <person name="Tanaka T."/>
            <person name="Michiue T."/>
            <person name="Watanabe M."/>
            <person name="Kinoshita T."/>
            <person name="Ohta Y."/>
            <person name="Mawaribuchi S."/>
            <person name="Suzuki Y."/>
            <person name="Haramoto Y."/>
            <person name="Yamamoto T."/>
            <person name="Takagi C."/>
            <person name="Kitzman J."/>
            <person name="Shendure J."/>
            <person name="Nakayama T."/>
            <person name="Izutsu Y."/>
            <person name="Robert J."/>
            <person name="Dichmann D."/>
            <person name="Flajnik M."/>
            <person name="Houston D."/>
            <person name="Marcotte E."/>
            <person name="Wallingford J."/>
            <person name="Ito Y."/>
            <person name="Asashima M."/>
            <person name="Ueno N."/>
            <person name="Matsuda Y."/>
            <person name="Jan Veenstra G."/>
            <person name="Fujiyama A."/>
            <person name="Harland R."/>
            <person name="Taira M."/>
            <person name="Rokhsar D.S."/>
        </authorList>
    </citation>
    <scope>NUCLEOTIDE SEQUENCE</scope>
    <source>
        <strain evidence="1">J</strain>
        <tissue evidence="1">Blood</tissue>
    </source>
</reference>
<dbReference type="AlphaFoldDB" id="A0A974BP70"/>
<protein>
    <submittedName>
        <fullName evidence="1">Uncharacterized protein</fullName>
    </submittedName>
</protein>
<name>A0A974BP70_XENLA</name>
<sequence>MKCEHSYHIYGHIMKHKDINSLKRYKSPVSSVINRFLYKTKKKSATKFIPIIVGNQTTVHSKQLCIMCIYSSHTLSFTVTRRVV</sequence>
<dbReference type="Proteomes" id="UP000694892">
    <property type="component" value="Unassembled WGS sequence"/>
</dbReference>
<evidence type="ECO:0000313" key="1">
    <source>
        <dbReference type="EMBL" id="OCT55527.1"/>
    </source>
</evidence>
<gene>
    <name evidence="1" type="ORF">XELAEV_18001282mg</name>
</gene>